<dbReference type="Proteomes" id="UP000589036">
    <property type="component" value="Unassembled WGS sequence"/>
</dbReference>
<dbReference type="EMBL" id="JACCCC010000001">
    <property type="protein sequence ID" value="NYE50611.1"/>
    <property type="molecule type" value="Genomic_DNA"/>
</dbReference>
<dbReference type="AlphaFoldDB" id="A0A852U365"/>
<keyword evidence="3" id="KW-1185">Reference proteome</keyword>
<reference evidence="2 3" key="1">
    <citation type="submission" date="2020-07" db="EMBL/GenBank/DDBJ databases">
        <title>Sequencing the genomes of 1000 actinobacteria strains.</title>
        <authorList>
            <person name="Klenk H.-P."/>
        </authorList>
    </citation>
    <scope>NUCLEOTIDE SEQUENCE [LARGE SCALE GENOMIC DNA]</scope>
    <source>
        <strain evidence="2 3">CXB654</strain>
    </source>
</reference>
<evidence type="ECO:0000313" key="3">
    <source>
        <dbReference type="Proteomes" id="UP000589036"/>
    </source>
</evidence>
<evidence type="ECO:0000259" key="1">
    <source>
        <dbReference type="Pfam" id="PF21806"/>
    </source>
</evidence>
<proteinExistence type="predicted"/>
<gene>
    <name evidence="2" type="ORF">HDA32_005731</name>
</gene>
<comment type="caution">
    <text evidence="2">The sequence shown here is derived from an EMBL/GenBank/DDBJ whole genome shotgun (WGS) entry which is preliminary data.</text>
</comment>
<name>A0A852U365_9ACTN</name>
<organism evidence="2 3">
    <name type="scientific">Spinactinospora alkalitolerans</name>
    <dbReference type="NCBI Taxonomy" id="687207"/>
    <lineage>
        <taxon>Bacteria</taxon>
        <taxon>Bacillati</taxon>
        <taxon>Actinomycetota</taxon>
        <taxon>Actinomycetes</taxon>
        <taxon>Streptosporangiales</taxon>
        <taxon>Nocardiopsidaceae</taxon>
        <taxon>Spinactinospora</taxon>
    </lineage>
</organism>
<dbReference type="InterPro" id="IPR049244">
    <property type="entry name" value="DUF6879"/>
</dbReference>
<accession>A0A852U365</accession>
<dbReference type="Pfam" id="PF21806">
    <property type="entry name" value="DUF6879"/>
    <property type="match status" value="1"/>
</dbReference>
<dbReference type="RefSeq" id="WP_179646066.1">
    <property type="nucleotide sequence ID" value="NZ_BAAAYY010000044.1"/>
</dbReference>
<feature type="domain" description="DUF6879" evidence="1">
    <location>
        <begin position="13"/>
        <end position="179"/>
    </location>
</feature>
<sequence length="194" mass="22543">MTESRGGKHLDRDEFECLFTDFRYTAFRLETLQNYSVSDEKGPFEEFISDGFQGFSADVHDWGEEIRAGTVEGRRYSRVHVVTEPLSDYIRFECACGYRLSVTAGEDIRILPVKEGDWPDGIPRLDYWLFDSHRLVKMNYGLDGGLLAPELVDDPGQIVAANLWRDRAMHLSIPFTEYETRFDADMRPAEERWR</sequence>
<protein>
    <recommendedName>
        <fullName evidence="1">DUF6879 domain-containing protein</fullName>
    </recommendedName>
</protein>
<evidence type="ECO:0000313" key="2">
    <source>
        <dbReference type="EMBL" id="NYE50611.1"/>
    </source>
</evidence>